<feature type="chain" id="PRO_5047247923" evidence="2">
    <location>
        <begin position="22"/>
        <end position="202"/>
    </location>
</feature>
<dbReference type="GeneID" id="98147617"/>
<dbReference type="EMBL" id="JBFXLQ010000010">
    <property type="protein sequence ID" value="KAL2869332.1"/>
    <property type="molecule type" value="Genomic_DNA"/>
</dbReference>
<feature type="compositionally biased region" description="Acidic residues" evidence="1">
    <location>
        <begin position="169"/>
        <end position="182"/>
    </location>
</feature>
<comment type="caution">
    <text evidence="3">The sequence shown here is derived from an EMBL/GenBank/DDBJ whole genome shotgun (WGS) entry which is preliminary data.</text>
</comment>
<name>A0ABR4LXQ6_9EURO</name>
<dbReference type="RefSeq" id="XP_070888311.1">
    <property type="nucleotide sequence ID" value="XM_071032545.1"/>
</dbReference>
<organism evidence="3 4">
    <name type="scientific">Aspergillus lucknowensis</name>
    <dbReference type="NCBI Taxonomy" id="176173"/>
    <lineage>
        <taxon>Eukaryota</taxon>
        <taxon>Fungi</taxon>
        <taxon>Dikarya</taxon>
        <taxon>Ascomycota</taxon>
        <taxon>Pezizomycotina</taxon>
        <taxon>Eurotiomycetes</taxon>
        <taxon>Eurotiomycetidae</taxon>
        <taxon>Eurotiales</taxon>
        <taxon>Aspergillaceae</taxon>
        <taxon>Aspergillus</taxon>
        <taxon>Aspergillus subgen. Nidulantes</taxon>
    </lineage>
</organism>
<feature type="region of interest" description="Disordered" evidence="1">
    <location>
        <begin position="141"/>
        <end position="202"/>
    </location>
</feature>
<gene>
    <name evidence="3" type="ORF">BJX67DRAFT_379352</name>
</gene>
<sequence>MHFSNQLLLASAMTLAPAVYGYAVAKVEISYHEACSNDESPSNYVESSESTVATADTCSQLPAKHSFDIDAYSFDVKPITRDSAWKCHAVGVYTNDECVGLPLTIIPLWPGQDEATSRCVGDGYFDESVSVRLICEDEDGHEHYGHEEHGSEGHDENDWHDEHEHDEHDEHEEEKDDGEEDREQPASEQPKAKGGLFSGLGL</sequence>
<keyword evidence="2" id="KW-0732">Signal</keyword>
<feature type="signal peptide" evidence="2">
    <location>
        <begin position="1"/>
        <end position="21"/>
    </location>
</feature>
<proteinExistence type="predicted"/>
<reference evidence="3 4" key="1">
    <citation type="submission" date="2024-07" db="EMBL/GenBank/DDBJ databases">
        <title>Section-level genome sequencing and comparative genomics of Aspergillus sections Usti and Cavernicolus.</title>
        <authorList>
            <consortium name="Lawrence Berkeley National Laboratory"/>
            <person name="Nybo J.L."/>
            <person name="Vesth T.C."/>
            <person name="Theobald S."/>
            <person name="Frisvad J.C."/>
            <person name="Larsen T.O."/>
            <person name="Kjaerboelling I."/>
            <person name="Rothschild-Mancinelli K."/>
            <person name="Lyhne E.K."/>
            <person name="Kogle M.E."/>
            <person name="Barry K."/>
            <person name="Clum A."/>
            <person name="Na H."/>
            <person name="Ledsgaard L."/>
            <person name="Lin J."/>
            <person name="Lipzen A."/>
            <person name="Kuo A."/>
            <person name="Riley R."/>
            <person name="Mondo S."/>
            <person name="Labutti K."/>
            <person name="Haridas S."/>
            <person name="Pangalinan J."/>
            <person name="Salamov A.A."/>
            <person name="Simmons B.A."/>
            <person name="Magnuson J.K."/>
            <person name="Chen J."/>
            <person name="Drula E."/>
            <person name="Henrissat B."/>
            <person name="Wiebenga A."/>
            <person name="Lubbers R.J."/>
            <person name="Gomes A.C."/>
            <person name="Macurrencykelacurrency M.R."/>
            <person name="Stajich J."/>
            <person name="Grigoriev I.V."/>
            <person name="Mortensen U.H."/>
            <person name="De Vries R.P."/>
            <person name="Baker S.E."/>
            <person name="Andersen M.R."/>
        </authorList>
    </citation>
    <scope>NUCLEOTIDE SEQUENCE [LARGE SCALE GENOMIC DNA]</scope>
    <source>
        <strain evidence="3 4">CBS 449.75</strain>
    </source>
</reference>
<protein>
    <submittedName>
        <fullName evidence="3">Uncharacterized protein</fullName>
    </submittedName>
</protein>
<evidence type="ECO:0000313" key="4">
    <source>
        <dbReference type="Proteomes" id="UP001610432"/>
    </source>
</evidence>
<evidence type="ECO:0000256" key="2">
    <source>
        <dbReference type="SAM" id="SignalP"/>
    </source>
</evidence>
<dbReference type="Proteomes" id="UP001610432">
    <property type="component" value="Unassembled WGS sequence"/>
</dbReference>
<accession>A0ABR4LXQ6</accession>
<evidence type="ECO:0000256" key="1">
    <source>
        <dbReference type="SAM" id="MobiDB-lite"/>
    </source>
</evidence>
<feature type="compositionally biased region" description="Basic and acidic residues" evidence="1">
    <location>
        <begin position="141"/>
        <end position="168"/>
    </location>
</feature>
<keyword evidence="4" id="KW-1185">Reference proteome</keyword>
<evidence type="ECO:0000313" key="3">
    <source>
        <dbReference type="EMBL" id="KAL2869332.1"/>
    </source>
</evidence>